<name>A0ABQ9EV04_TEGGR</name>
<reference evidence="4 5" key="1">
    <citation type="submission" date="2022-12" db="EMBL/GenBank/DDBJ databases">
        <title>Chromosome-level genome of Tegillarca granosa.</title>
        <authorList>
            <person name="Kim J."/>
        </authorList>
    </citation>
    <scope>NUCLEOTIDE SEQUENCE [LARGE SCALE GENOMIC DNA]</scope>
    <source>
        <strain evidence="4">Teg-2019</strain>
        <tissue evidence="4">Adductor muscle</tissue>
    </source>
</reference>
<feature type="region of interest" description="Disordered" evidence="3">
    <location>
        <begin position="1"/>
        <end position="90"/>
    </location>
</feature>
<accession>A0ABQ9EV04</accession>
<dbReference type="PANTHER" id="PTHR24112">
    <property type="entry name" value="LEUCINE-RICH REPEAT, ISOFORM F-RELATED"/>
    <property type="match status" value="1"/>
</dbReference>
<dbReference type="SUPFAM" id="SSF52047">
    <property type="entry name" value="RNI-like"/>
    <property type="match status" value="1"/>
</dbReference>
<keyword evidence="5" id="KW-1185">Reference proteome</keyword>
<gene>
    <name evidence="4" type="ORF">KUTeg_013883</name>
</gene>
<dbReference type="Proteomes" id="UP001217089">
    <property type="component" value="Unassembled WGS sequence"/>
</dbReference>
<proteinExistence type="predicted"/>
<dbReference type="EMBL" id="JARBDR010000657">
    <property type="protein sequence ID" value="KAJ8309009.1"/>
    <property type="molecule type" value="Genomic_DNA"/>
</dbReference>
<dbReference type="InterPro" id="IPR051279">
    <property type="entry name" value="PP1-Reg/Actin-Interact_Protein"/>
</dbReference>
<evidence type="ECO:0000256" key="1">
    <source>
        <dbReference type="ARBA" id="ARBA00022614"/>
    </source>
</evidence>
<keyword evidence="2" id="KW-0677">Repeat</keyword>
<evidence type="ECO:0000256" key="3">
    <source>
        <dbReference type="SAM" id="MobiDB-lite"/>
    </source>
</evidence>
<evidence type="ECO:0000313" key="4">
    <source>
        <dbReference type="EMBL" id="KAJ8309009.1"/>
    </source>
</evidence>
<evidence type="ECO:0000256" key="2">
    <source>
        <dbReference type="ARBA" id="ARBA00022737"/>
    </source>
</evidence>
<feature type="compositionally biased region" description="Polar residues" evidence="3">
    <location>
        <begin position="1"/>
        <end position="19"/>
    </location>
</feature>
<keyword evidence="1" id="KW-0433">Leucine-rich repeat</keyword>
<dbReference type="Gene3D" id="3.80.10.10">
    <property type="entry name" value="Ribonuclease Inhibitor"/>
    <property type="match status" value="1"/>
</dbReference>
<dbReference type="InterPro" id="IPR032675">
    <property type="entry name" value="LRR_dom_sf"/>
</dbReference>
<comment type="caution">
    <text evidence="4">The sequence shown here is derived from an EMBL/GenBank/DDBJ whole genome shotgun (WGS) entry which is preliminary data.</text>
</comment>
<organism evidence="4 5">
    <name type="scientific">Tegillarca granosa</name>
    <name type="common">Malaysian cockle</name>
    <name type="synonym">Anadara granosa</name>
    <dbReference type="NCBI Taxonomy" id="220873"/>
    <lineage>
        <taxon>Eukaryota</taxon>
        <taxon>Metazoa</taxon>
        <taxon>Spiralia</taxon>
        <taxon>Lophotrochozoa</taxon>
        <taxon>Mollusca</taxon>
        <taxon>Bivalvia</taxon>
        <taxon>Autobranchia</taxon>
        <taxon>Pteriomorphia</taxon>
        <taxon>Arcoida</taxon>
        <taxon>Arcoidea</taxon>
        <taxon>Arcidae</taxon>
        <taxon>Tegillarca</taxon>
    </lineage>
</organism>
<evidence type="ECO:0000313" key="5">
    <source>
        <dbReference type="Proteomes" id="UP001217089"/>
    </source>
</evidence>
<sequence length="237" mass="26542">MDSAGQNDKVTMSELNEQVSDVIGEDENSDSIQTDGPAPCDEIQEVNKLENDVDDGVTEDVNNTDLPVLDSTPKVEDKSASPAKIKRNVSFPGDGAPPVLGYMDPPDPWRNGEKLDIRHCECLEEILRRVQFRTIDLEACHLDDETAVALFDMIEYYESACKVNISFNKNISFRGWQSCARLIRKTPCLTHLDARNCEINERVMPIMGRSLRMGCFLTTLHLENTNLSGRPIIILGK</sequence>
<protein>
    <submittedName>
        <fullName evidence="4">Uncharacterized protein</fullName>
    </submittedName>
</protein>
<dbReference type="PANTHER" id="PTHR24112:SF9">
    <property type="entry name" value="PROTEIN PHOSPHATASE 1 REGULATORY SUBUNIT 37"/>
    <property type="match status" value="1"/>
</dbReference>